<evidence type="ECO:0000259" key="1">
    <source>
        <dbReference type="Pfam" id="PF00271"/>
    </source>
</evidence>
<accession>A0A1E7N1K9</accession>
<dbReference type="RefSeq" id="WP_030558233.1">
    <property type="nucleotide sequence ID" value="NZ_BMUB01000042.1"/>
</dbReference>
<dbReference type="SUPFAM" id="SSF52540">
    <property type="entry name" value="P-loop containing nucleoside triphosphate hydrolases"/>
    <property type="match status" value="1"/>
</dbReference>
<sequence>MVDVPVVVDLPPLAGPARRAPSPEFKAHTGDDGEECGILCNSRLLTEGIDVAAVDAVCFADPKSSVIDIVQAVGRTLRLSYRQGNVSWIIPVYLPPRWSVTRQPAPTKRPT</sequence>
<dbReference type="GeneID" id="97490103"/>
<reference evidence="3 4" key="2">
    <citation type="submission" date="2014-07" db="EMBL/GenBank/DDBJ databases">
        <authorList>
            <person name="Zhang J.E."/>
            <person name="Yang H."/>
            <person name="Guo J."/>
            <person name="Deng Z."/>
            <person name="Luo H."/>
            <person name="Luo M."/>
            <person name="Zhao B."/>
        </authorList>
    </citation>
    <scope>NUCLEOTIDE SEQUENCE [LARGE SCALE GENOMIC DNA]</scope>
    <source>
        <strain evidence="3">ATCC 10762</strain>
        <strain evidence="4">ATCC 10762 / DSM 40127 / CCM 3239 / JCM 4008 / LMG 5968 / NBRC 12843 / NCIMB 8234 / A-377</strain>
    </source>
</reference>
<dbReference type="EMBL" id="JPRF03000043">
    <property type="protein sequence ID" value="OEV34579.1"/>
    <property type="molecule type" value="Genomic_DNA"/>
</dbReference>
<dbReference type="InterPro" id="IPR027417">
    <property type="entry name" value="P-loop_NTPase"/>
</dbReference>
<accession>A0A8H9I0T8</accession>
<dbReference type="EMBL" id="BMUB01000042">
    <property type="protein sequence ID" value="GGV06902.1"/>
    <property type="molecule type" value="Genomic_DNA"/>
</dbReference>
<dbReference type="InterPro" id="IPR001650">
    <property type="entry name" value="Helicase_C-like"/>
</dbReference>
<evidence type="ECO:0000313" key="2">
    <source>
        <dbReference type="EMBL" id="GGV06902.1"/>
    </source>
</evidence>
<comment type="caution">
    <text evidence="3">The sequence shown here is derived from an EMBL/GenBank/DDBJ whole genome shotgun (WGS) entry which is preliminary data.</text>
</comment>
<protein>
    <recommendedName>
        <fullName evidence="1">Helicase C-terminal domain-containing protein</fullName>
    </recommendedName>
</protein>
<dbReference type="CDD" id="cd18785">
    <property type="entry name" value="SF2_C"/>
    <property type="match status" value="1"/>
</dbReference>
<keyword evidence="4" id="KW-1185">Reference proteome</keyword>
<evidence type="ECO:0000313" key="4">
    <source>
        <dbReference type="Proteomes" id="UP000037395"/>
    </source>
</evidence>
<dbReference type="Proteomes" id="UP000610124">
    <property type="component" value="Unassembled WGS sequence"/>
</dbReference>
<reference evidence="2" key="1">
    <citation type="journal article" date="2014" name="Int. J. Syst. Evol. Microbiol.">
        <title>Complete genome sequence of Corynebacterium casei LMG S-19264T (=DSM 44701T), isolated from a smear-ripened cheese.</title>
        <authorList>
            <consortium name="US DOE Joint Genome Institute (JGI-PGF)"/>
            <person name="Walter F."/>
            <person name="Albersmeier A."/>
            <person name="Kalinowski J."/>
            <person name="Ruckert C."/>
        </authorList>
    </citation>
    <scope>NUCLEOTIDE SEQUENCE</scope>
    <source>
        <strain evidence="2">JCM 4434</strain>
    </source>
</reference>
<dbReference type="Proteomes" id="UP000037395">
    <property type="component" value="Unassembled WGS sequence"/>
</dbReference>
<dbReference type="AlphaFoldDB" id="A0A1E7N1K9"/>
<gene>
    <name evidence="2" type="ORF">GCM10010502_72440</name>
    <name evidence="3" type="ORF">HS99_0008740</name>
</gene>
<dbReference type="Gene3D" id="3.40.50.300">
    <property type="entry name" value="P-loop containing nucleotide triphosphate hydrolases"/>
    <property type="match status" value="1"/>
</dbReference>
<dbReference type="Pfam" id="PF00271">
    <property type="entry name" value="Helicase_C"/>
    <property type="match status" value="1"/>
</dbReference>
<evidence type="ECO:0000313" key="3">
    <source>
        <dbReference type="EMBL" id="OEV34579.1"/>
    </source>
</evidence>
<reference evidence="4" key="3">
    <citation type="submission" date="2016-08" db="EMBL/GenBank/DDBJ databases">
        <title>Sequencing, assembly and comparative genomics of S. aureofaciens ATCC 10762.</title>
        <authorList>
            <person name="Gradnigo J.S."/>
            <person name="Johnson N."/>
            <person name="Somerville G.A."/>
        </authorList>
    </citation>
    <scope>NUCLEOTIDE SEQUENCE [LARGE SCALE GENOMIC DNA]</scope>
    <source>
        <strain evidence="4">ATCC 10762 / DSM 40127 / CCM 3239 / JCM 4008 / LMG 5968 / NBRC 12843 / NCIMB 8234 / A-377</strain>
    </source>
</reference>
<reference evidence="3" key="4">
    <citation type="submission" date="2016-08" db="EMBL/GenBank/DDBJ databases">
        <title>Sequencing, Assembly and Comparative Genomics of S. aureofaciens ATCC 10762.</title>
        <authorList>
            <person name="Gradnigo J.S."/>
            <person name="Johnson N."/>
            <person name="Somerville G.A."/>
        </authorList>
    </citation>
    <scope>NUCLEOTIDE SEQUENCE [LARGE SCALE GENOMIC DNA]</scope>
    <source>
        <strain evidence="3">ATCC 10762</strain>
    </source>
</reference>
<name>A0A1E7N1K9_KITAU</name>
<organism evidence="3 4">
    <name type="scientific">Kitasatospora aureofaciens</name>
    <name type="common">Streptomyces aureofaciens</name>
    <dbReference type="NCBI Taxonomy" id="1894"/>
    <lineage>
        <taxon>Bacteria</taxon>
        <taxon>Bacillati</taxon>
        <taxon>Actinomycetota</taxon>
        <taxon>Actinomycetes</taxon>
        <taxon>Kitasatosporales</taxon>
        <taxon>Streptomycetaceae</taxon>
        <taxon>Kitasatospora</taxon>
    </lineage>
</organism>
<feature type="domain" description="Helicase C-terminal" evidence="1">
    <location>
        <begin position="34"/>
        <end position="79"/>
    </location>
</feature>
<proteinExistence type="predicted"/>
<reference evidence="2" key="5">
    <citation type="submission" date="2020-09" db="EMBL/GenBank/DDBJ databases">
        <authorList>
            <person name="Sun Q."/>
            <person name="Ohkuma M."/>
        </authorList>
    </citation>
    <scope>NUCLEOTIDE SEQUENCE</scope>
    <source>
        <strain evidence="2">JCM 4434</strain>
    </source>
</reference>